<keyword evidence="3" id="KW-1185">Reference proteome</keyword>
<dbReference type="RefSeq" id="WP_129070140.1">
    <property type="nucleotide sequence ID" value="NZ_RDFA01000006.1"/>
</dbReference>
<dbReference type="Gene3D" id="3.40.640.10">
    <property type="entry name" value="Type I PLP-dependent aspartate aminotransferase-like (Major domain)"/>
    <property type="match status" value="1"/>
</dbReference>
<protein>
    <submittedName>
        <fullName evidence="2">DegT/DnrJ/EryC1/StrS family aminotransferase</fullName>
    </submittedName>
</protein>
<dbReference type="InterPro" id="IPR015421">
    <property type="entry name" value="PyrdxlP-dep_Trfase_major"/>
</dbReference>
<reference evidence="2 3" key="1">
    <citation type="submission" date="2019-01" db="EMBL/GenBank/DDBJ databases">
        <title>Halorientalis sp. F13-25 a new haloarchaeum isolated from hypersaline water.</title>
        <authorList>
            <person name="Ana D.-V."/>
            <person name="Cristina S.-P."/>
            <person name="Antonio V."/>
        </authorList>
    </citation>
    <scope>NUCLEOTIDE SEQUENCE [LARGE SCALE GENOMIC DNA]</scope>
    <source>
        <strain evidence="2 3">F13-25</strain>
    </source>
</reference>
<dbReference type="GO" id="GO:0030170">
    <property type="term" value="F:pyridoxal phosphate binding"/>
    <property type="evidence" value="ECO:0007669"/>
    <property type="project" value="TreeGrafter"/>
</dbReference>
<dbReference type="InterPro" id="IPR015424">
    <property type="entry name" value="PyrdxlP-dep_Trfase"/>
</dbReference>
<dbReference type="Proteomes" id="UP000289691">
    <property type="component" value="Unassembled WGS sequence"/>
</dbReference>
<dbReference type="PANTHER" id="PTHR30244">
    <property type="entry name" value="TRANSAMINASE"/>
    <property type="match status" value="1"/>
</dbReference>
<dbReference type="Gene3D" id="3.90.1150.10">
    <property type="entry name" value="Aspartate Aminotransferase, domain 1"/>
    <property type="match status" value="1"/>
</dbReference>
<keyword evidence="1" id="KW-0663">Pyridoxal phosphate</keyword>
<dbReference type="GO" id="GO:0008483">
    <property type="term" value="F:transaminase activity"/>
    <property type="evidence" value="ECO:0007669"/>
    <property type="project" value="UniProtKB-KW"/>
</dbReference>
<dbReference type="EMBL" id="RDFA01000006">
    <property type="protein sequence ID" value="RXK47437.1"/>
    <property type="molecule type" value="Genomic_DNA"/>
</dbReference>
<keyword evidence="2" id="KW-0808">Transferase</keyword>
<dbReference type="SUPFAM" id="SSF53383">
    <property type="entry name" value="PLP-dependent transferases"/>
    <property type="match status" value="1"/>
</dbReference>
<organism evidence="2 3">
    <name type="scientific">Halorientalis pallida</name>
    <dbReference type="NCBI Taxonomy" id="2479928"/>
    <lineage>
        <taxon>Archaea</taxon>
        <taxon>Methanobacteriati</taxon>
        <taxon>Methanobacteriota</taxon>
        <taxon>Stenosarchaea group</taxon>
        <taxon>Halobacteria</taxon>
        <taxon>Halobacteriales</taxon>
        <taxon>Haloarculaceae</taxon>
        <taxon>Halorientalis</taxon>
    </lineage>
</organism>
<comment type="similarity">
    <text evidence="1">Belongs to the DegT/DnrJ/EryC1 family.</text>
</comment>
<evidence type="ECO:0000256" key="1">
    <source>
        <dbReference type="RuleBase" id="RU004508"/>
    </source>
</evidence>
<dbReference type="InterPro" id="IPR015422">
    <property type="entry name" value="PyrdxlP-dep_Trfase_small"/>
</dbReference>
<dbReference type="InterPro" id="IPR000653">
    <property type="entry name" value="DegT/StrS_aminotransferase"/>
</dbReference>
<dbReference type="CDD" id="cd00616">
    <property type="entry name" value="AHBA_syn"/>
    <property type="match status" value="1"/>
</dbReference>
<gene>
    <name evidence="2" type="ORF">EAF64_16820</name>
</gene>
<sequence length="362" mass="39237">MTIPIANPQVSEAAKEAVCDVLDSGMLADGEVVREFESAFADYVGVEHAVATSSGTTALHAMFEAAGVGEDDVVLTTPFSFISTANAVKHAGAEVTFTDVRLDTCNLDPTAVRETLAERDDVTALMPVHLYGLPADMEEFREIAREHDLLLFEDAAQAHGASYNGEMVGSIGDAGAFSFYPTKNMTTGEGGMITTDDEALAERARRLIDHGRVSGYEHAEIGYNFRMTNIQAAIGRDQIDRLPDWIDRRRENAARLTGELAGIDDVETPTIPADRTHAFHQYTIRTEHRERIQAALDAASIGYAVYYPVPIPAQPAYDQLGEYPVASDLSERVLSLPVHPQVTAEDVDAIAGAVQRAEVNEA</sequence>
<dbReference type="GO" id="GO:0000271">
    <property type="term" value="P:polysaccharide biosynthetic process"/>
    <property type="evidence" value="ECO:0007669"/>
    <property type="project" value="TreeGrafter"/>
</dbReference>
<dbReference type="AlphaFoldDB" id="A0A498KS91"/>
<keyword evidence="2" id="KW-0032">Aminotransferase</keyword>
<dbReference type="PIRSF" id="PIRSF000390">
    <property type="entry name" value="PLP_StrS"/>
    <property type="match status" value="1"/>
</dbReference>
<proteinExistence type="inferred from homology"/>
<comment type="caution">
    <text evidence="2">The sequence shown here is derived from an EMBL/GenBank/DDBJ whole genome shotgun (WGS) entry which is preliminary data.</text>
</comment>
<dbReference type="Pfam" id="PF01041">
    <property type="entry name" value="DegT_DnrJ_EryC1"/>
    <property type="match status" value="1"/>
</dbReference>
<accession>A0A498KS91</accession>
<dbReference type="OrthoDB" id="10355at2157"/>
<dbReference type="PANTHER" id="PTHR30244:SF34">
    <property type="entry name" value="DTDP-4-AMINO-4,6-DIDEOXYGALACTOSE TRANSAMINASE"/>
    <property type="match status" value="1"/>
</dbReference>
<evidence type="ECO:0000313" key="2">
    <source>
        <dbReference type="EMBL" id="RXK47437.1"/>
    </source>
</evidence>
<evidence type="ECO:0000313" key="3">
    <source>
        <dbReference type="Proteomes" id="UP000289691"/>
    </source>
</evidence>
<name>A0A498KS91_9EURY</name>